<reference evidence="13 14" key="1">
    <citation type="submission" date="2016-12" db="EMBL/GenBank/DDBJ databases">
        <title>Genome Sequences of Twelve Sporeforming Bacillus Species Isolated from Foods.</title>
        <authorList>
            <person name="De Jong A."/>
            <person name="Holsappel S."/>
            <person name="Kuipers O.P."/>
        </authorList>
    </citation>
    <scope>NUCLEOTIDE SEQUENCE [LARGE SCALE GENOMIC DNA]</scope>
    <source>
        <strain evidence="13 14">S3E15</strain>
    </source>
</reference>
<dbReference type="Gene3D" id="3.50.50.60">
    <property type="entry name" value="FAD/NAD(P)-binding domain"/>
    <property type="match status" value="2"/>
</dbReference>
<proteinExistence type="inferred from homology"/>
<evidence type="ECO:0000313" key="13">
    <source>
        <dbReference type="EMBL" id="OSX93103.1"/>
    </source>
</evidence>
<evidence type="ECO:0000259" key="12">
    <source>
        <dbReference type="Pfam" id="PF07992"/>
    </source>
</evidence>
<dbReference type="PRINTS" id="PR00368">
    <property type="entry name" value="FADPNR"/>
</dbReference>
<dbReference type="InterPro" id="IPR008255">
    <property type="entry name" value="Pyr_nucl-diS_OxRdtase_2_AS"/>
</dbReference>
<keyword evidence="8 10" id="KW-0676">Redox-active center</keyword>
<dbReference type="GO" id="GO:0019430">
    <property type="term" value="P:removal of superoxide radicals"/>
    <property type="evidence" value="ECO:0007669"/>
    <property type="project" value="UniProtKB-UniRule"/>
</dbReference>
<dbReference type="PRINTS" id="PR00469">
    <property type="entry name" value="PNDRDTASEII"/>
</dbReference>
<evidence type="ECO:0000256" key="4">
    <source>
        <dbReference type="ARBA" id="ARBA00022630"/>
    </source>
</evidence>
<dbReference type="SUPFAM" id="SSF51905">
    <property type="entry name" value="FAD/NAD(P)-binding domain"/>
    <property type="match status" value="1"/>
</dbReference>
<dbReference type="AlphaFoldDB" id="A0AAP8BF19"/>
<dbReference type="PANTHER" id="PTHR48105">
    <property type="entry name" value="THIOREDOXIN REDUCTASE 1-RELATED-RELATED"/>
    <property type="match status" value="1"/>
</dbReference>
<dbReference type="GO" id="GO:0004791">
    <property type="term" value="F:thioredoxin-disulfide reductase (NADPH) activity"/>
    <property type="evidence" value="ECO:0007669"/>
    <property type="project" value="UniProtKB-UniRule"/>
</dbReference>
<evidence type="ECO:0000256" key="8">
    <source>
        <dbReference type="ARBA" id="ARBA00023284"/>
    </source>
</evidence>
<protein>
    <recommendedName>
        <fullName evidence="3 10">Thioredoxin reductase</fullName>
        <ecNumber evidence="10">1.8.1.9</ecNumber>
    </recommendedName>
</protein>
<evidence type="ECO:0000256" key="10">
    <source>
        <dbReference type="RuleBase" id="RU003880"/>
    </source>
</evidence>
<evidence type="ECO:0000313" key="14">
    <source>
        <dbReference type="Proteomes" id="UP000194131"/>
    </source>
</evidence>
<gene>
    <name evidence="13" type="ORF">S3E15_05279</name>
</gene>
<dbReference type="PROSITE" id="PS00573">
    <property type="entry name" value="PYRIDINE_REDOX_2"/>
    <property type="match status" value="1"/>
</dbReference>
<dbReference type="InterPro" id="IPR036188">
    <property type="entry name" value="FAD/NAD-bd_sf"/>
</dbReference>
<dbReference type="InterPro" id="IPR050097">
    <property type="entry name" value="Ferredoxin-NADP_redctase_2"/>
</dbReference>
<comment type="subunit">
    <text evidence="2 10">Homodimer.</text>
</comment>
<comment type="similarity">
    <text evidence="1 10">Belongs to the class-II pyridine nucleotide-disulfide oxidoreductase family.</text>
</comment>
<dbReference type="InterPro" id="IPR023753">
    <property type="entry name" value="FAD/NAD-binding_dom"/>
</dbReference>
<keyword evidence="7" id="KW-1015">Disulfide bond</keyword>
<name>A0AAP8BF19_BACMY</name>
<keyword evidence="5 10" id="KW-0274">FAD</keyword>
<feature type="domain" description="FAD/NAD(P)-binding" evidence="12">
    <location>
        <begin position="12"/>
        <end position="299"/>
    </location>
</feature>
<evidence type="ECO:0000256" key="6">
    <source>
        <dbReference type="ARBA" id="ARBA00023002"/>
    </source>
</evidence>
<comment type="caution">
    <text evidence="13">The sequence shown here is derived from an EMBL/GenBank/DDBJ whole genome shotgun (WGS) entry which is preliminary data.</text>
</comment>
<dbReference type="Pfam" id="PF07992">
    <property type="entry name" value="Pyr_redox_2"/>
    <property type="match status" value="1"/>
</dbReference>
<comment type="cofactor">
    <cofactor evidence="11">
        <name>FAD</name>
        <dbReference type="ChEBI" id="CHEBI:57692"/>
    </cofactor>
    <text evidence="11">Binds 1 FAD per subunit.</text>
</comment>
<dbReference type="Proteomes" id="UP000194131">
    <property type="component" value="Unassembled WGS sequence"/>
</dbReference>
<dbReference type="EC" id="1.8.1.9" evidence="10"/>
<keyword evidence="4 10" id="KW-0285">Flavoprotein</keyword>
<keyword evidence="11" id="KW-0521">NADP</keyword>
<organism evidence="13 14">
    <name type="scientific">Bacillus mycoides</name>
    <dbReference type="NCBI Taxonomy" id="1405"/>
    <lineage>
        <taxon>Bacteria</taxon>
        <taxon>Bacillati</taxon>
        <taxon>Bacillota</taxon>
        <taxon>Bacilli</taxon>
        <taxon>Bacillales</taxon>
        <taxon>Bacillaceae</taxon>
        <taxon>Bacillus</taxon>
        <taxon>Bacillus cereus group</taxon>
    </lineage>
</organism>
<evidence type="ECO:0000256" key="11">
    <source>
        <dbReference type="RuleBase" id="RU003881"/>
    </source>
</evidence>
<dbReference type="EMBL" id="MRWU01000006">
    <property type="protein sequence ID" value="OSX93103.1"/>
    <property type="molecule type" value="Genomic_DNA"/>
</dbReference>
<evidence type="ECO:0000256" key="2">
    <source>
        <dbReference type="ARBA" id="ARBA00011738"/>
    </source>
</evidence>
<dbReference type="NCBIfam" id="TIGR01292">
    <property type="entry name" value="TRX_reduct"/>
    <property type="match status" value="1"/>
</dbReference>
<evidence type="ECO:0000256" key="9">
    <source>
        <dbReference type="ARBA" id="ARBA00048132"/>
    </source>
</evidence>
<evidence type="ECO:0000256" key="3">
    <source>
        <dbReference type="ARBA" id="ARBA00018719"/>
    </source>
</evidence>
<comment type="catalytic activity">
    <reaction evidence="9 10">
        <text>[thioredoxin]-dithiol + NADP(+) = [thioredoxin]-disulfide + NADPH + H(+)</text>
        <dbReference type="Rhea" id="RHEA:20345"/>
        <dbReference type="Rhea" id="RHEA-COMP:10698"/>
        <dbReference type="Rhea" id="RHEA-COMP:10700"/>
        <dbReference type="ChEBI" id="CHEBI:15378"/>
        <dbReference type="ChEBI" id="CHEBI:29950"/>
        <dbReference type="ChEBI" id="CHEBI:50058"/>
        <dbReference type="ChEBI" id="CHEBI:57783"/>
        <dbReference type="ChEBI" id="CHEBI:58349"/>
        <dbReference type="EC" id="1.8.1.9"/>
    </reaction>
</comment>
<evidence type="ECO:0000256" key="7">
    <source>
        <dbReference type="ARBA" id="ARBA00023157"/>
    </source>
</evidence>
<evidence type="ECO:0000256" key="1">
    <source>
        <dbReference type="ARBA" id="ARBA00009333"/>
    </source>
</evidence>
<dbReference type="InterPro" id="IPR005982">
    <property type="entry name" value="Thioredox_Rdtase"/>
</dbReference>
<evidence type="ECO:0000256" key="5">
    <source>
        <dbReference type="ARBA" id="ARBA00022827"/>
    </source>
</evidence>
<dbReference type="GO" id="GO:0005737">
    <property type="term" value="C:cytoplasm"/>
    <property type="evidence" value="ECO:0007669"/>
    <property type="project" value="InterPro"/>
</dbReference>
<accession>A0AAP8BF19</accession>
<keyword evidence="6 10" id="KW-0560">Oxidoreductase</keyword>
<sequence>MGVNSVSEEKIYDVIIIGAGPAGMTAAVYTSRANLSTLMLERGIPGGQMANTEDVENYPGYESILGPDLSNKMFEHAKKFGAEYAYGDVKAIIDGKEYKTIIAGKKEYKARAIIVASGAEYKKIGVPGETELGGRGVSYCAVCDGAFFKGKELVVIGGGDSAVEEGVFLTRFASKVTIVHRRDTLRAQKILQDRAFQNEKVDFIWNHTIKEINDANGKVGSVTLVDVNSGEEQEVKTDGVFIYIGMLPLSKPFVELGITNENGYVETNERMETKVPGIFAAGDVREKMLRQIVTATGDGSIAAQSAQHYIEELVEELKTVTEK</sequence>